<dbReference type="GO" id="GO:0016491">
    <property type="term" value="F:oxidoreductase activity"/>
    <property type="evidence" value="ECO:0007669"/>
    <property type="project" value="InterPro"/>
</dbReference>
<organism evidence="1 2">
    <name type="scientific">Rhodanobacter glycinis</name>
    <dbReference type="NCBI Taxonomy" id="582702"/>
    <lineage>
        <taxon>Bacteria</taxon>
        <taxon>Pseudomonadati</taxon>
        <taxon>Pseudomonadota</taxon>
        <taxon>Gammaproteobacteria</taxon>
        <taxon>Lysobacterales</taxon>
        <taxon>Rhodanobacteraceae</taxon>
        <taxon>Rhodanobacter</taxon>
    </lineage>
</organism>
<accession>A0A5B9DV51</accession>
<dbReference type="SUPFAM" id="SSF47240">
    <property type="entry name" value="Ferritin-like"/>
    <property type="match status" value="1"/>
</dbReference>
<gene>
    <name evidence="1" type="ORF">CS053_03165</name>
</gene>
<dbReference type="AlphaFoldDB" id="A0A5B9DV51"/>
<name>A0A5B9DV51_9GAMM</name>
<sequence>MDTTDAQPWTLENLDLTRIDVARIRHDEDLFFLVCAASFAEQAAQPHMHDLVKQFAGDRAWQAWLRQCWQPEKCQHGHALAAYVRHVWPEYDWQAGFKACLDAAVVQPPELYRERGLTLAARCVIGAGVASHYRALGEITDEPVLRELVACIKRDEVRHFNRFCQQLEQCRTEEGTGRYRMLRAMLGQARRGRAPNHDAALQPVFAQCYPQQVAEPASRAQLADRVHQRLRPHFGANTTARMLLKPLDLSPRLHDMLERPLTRFSHRVWPQPSRANATLSPEPARS</sequence>
<evidence type="ECO:0000313" key="1">
    <source>
        <dbReference type="EMBL" id="QEE23622.1"/>
    </source>
</evidence>
<dbReference type="Gene3D" id="1.10.620.20">
    <property type="entry name" value="Ribonucleotide Reductase, subunit A"/>
    <property type="match status" value="1"/>
</dbReference>
<reference evidence="1 2" key="1">
    <citation type="submission" date="2019-08" db="EMBL/GenBank/DDBJ databases">
        <title>Complete genome sequence of Rhodanobacter glycinis strain T01E-68 isolated from tomato root.</title>
        <authorList>
            <person name="Weon H.-Y."/>
            <person name="Lee S.A."/>
        </authorList>
    </citation>
    <scope>NUCLEOTIDE SEQUENCE [LARGE SCALE GENOMIC DNA]</scope>
    <source>
        <strain evidence="1 2">T01E-68</strain>
    </source>
</reference>
<dbReference type="KEGG" id="rgl:CS053_03165"/>
<dbReference type="Proteomes" id="UP000321807">
    <property type="component" value="Chromosome"/>
</dbReference>
<dbReference type="InterPro" id="IPR012348">
    <property type="entry name" value="RNR-like"/>
</dbReference>
<protein>
    <submittedName>
        <fullName evidence="1">Ferritin-like domain-containing protein</fullName>
    </submittedName>
</protein>
<proteinExistence type="predicted"/>
<dbReference type="RefSeq" id="WP_147626335.1">
    <property type="nucleotide sequence ID" value="NZ_CP042807.1"/>
</dbReference>
<dbReference type="CDD" id="cd00657">
    <property type="entry name" value="Ferritin_like"/>
    <property type="match status" value="1"/>
</dbReference>
<evidence type="ECO:0000313" key="2">
    <source>
        <dbReference type="Proteomes" id="UP000321807"/>
    </source>
</evidence>
<dbReference type="InterPro" id="IPR009078">
    <property type="entry name" value="Ferritin-like_SF"/>
</dbReference>
<dbReference type="EMBL" id="CP042807">
    <property type="protein sequence ID" value="QEE23622.1"/>
    <property type="molecule type" value="Genomic_DNA"/>
</dbReference>